<dbReference type="AlphaFoldDB" id="Q8ET49"/>
<dbReference type="eggNOG" id="ENOG503442Z">
    <property type="taxonomic scope" value="Bacteria"/>
</dbReference>
<dbReference type="Proteomes" id="UP000000822">
    <property type="component" value="Chromosome"/>
</dbReference>
<keyword evidence="1" id="KW-0472">Membrane</keyword>
<dbReference type="EMBL" id="BA000028">
    <property type="protein sequence ID" value="BAC12370.1"/>
    <property type="molecule type" value="Genomic_DNA"/>
</dbReference>
<reference evidence="2 3" key="1">
    <citation type="journal article" date="2001" name="FEMS Microbiol. Lett.">
        <title>Oceanobacillus iheyensis gen. nov., sp. nov., a deep-sea extremely halotolerant and alkaliphilic species isolated from a depth of 1050 m on the Iheya Ridge.</title>
        <authorList>
            <person name="Lu J."/>
            <person name="Nogi Y."/>
            <person name="Takami H."/>
        </authorList>
    </citation>
    <scope>NUCLEOTIDE SEQUENCE [LARGE SCALE GENOMIC DNA]</scope>
    <source>
        <strain evidence="3">DSM 14371 / CIP 107618 / JCM 11309 / KCTC 3954 / HTE831</strain>
    </source>
</reference>
<proteinExistence type="predicted"/>
<gene>
    <name evidence="2" type="ordered locus">OB0414</name>
</gene>
<sequence>MEILMLILSYVLISIIVGLFYVAMLLSVFYLMKKIFRMNESKWTSLFKIHNGLGLYYALIIPWIITIVVMFPIIVMWFELIGMEYNILASVSIILLLFVTTAWKFYKGRADLSNISR</sequence>
<keyword evidence="1" id="KW-0812">Transmembrane</keyword>
<protein>
    <submittedName>
        <fullName evidence="2">Uncharacterized protein</fullName>
    </submittedName>
</protein>
<keyword evidence="1" id="KW-1133">Transmembrane helix</keyword>
<accession>Q8ET49</accession>
<dbReference type="STRING" id="221109.gene:10732617"/>
<evidence type="ECO:0000256" key="1">
    <source>
        <dbReference type="SAM" id="Phobius"/>
    </source>
</evidence>
<dbReference type="KEGG" id="oih:OB0414"/>
<reference evidence="2 3" key="2">
    <citation type="journal article" date="2002" name="Nucleic Acids Res.">
        <title>Genome sequence of Oceanobacillus iheyensis isolated from the Iheya Ridge and its unexpected adaptive capabilities to extreme environments.</title>
        <authorList>
            <person name="Takami H."/>
            <person name="Takaki Y."/>
            <person name="Uchiyama I."/>
        </authorList>
    </citation>
    <scope>NUCLEOTIDE SEQUENCE [LARGE SCALE GENOMIC DNA]</scope>
    <source>
        <strain evidence="3">DSM 14371 / CIP 107618 / JCM 11309 / KCTC 3954 / HTE831</strain>
    </source>
</reference>
<keyword evidence="3" id="KW-1185">Reference proteome</keyword>
<organism evidence="2 3">
    <name type="scientific">Oceanobacillus iheyensis (strain DSM 14371 / CIP 107618 / JCM 11309 / KCTC 3954 / HTE831)</name>
    <dbReference type="NCBI Taxonomy" id="221109"/>
    <lineage>
        <taxon>Bacteria</taxon>
        <taxon>Bacillati</taxon>
        <taxon>Bacillota</taxon>
        <taxon>Bacilli</taxon>
        <taxon>Bacillales</taxon>
        <taxon>Bacillaceae</taxon>
        <taxon>Oceanobacillus</taxon>
    </lineage>
</organism>
<feature type="transmembrane region" description="Helical" evidence="1">
    <location>
        <begin position="6"/>
        <end position="32"/>
    </location>
</feature>
<feature type="transmembrane region" description="Helical" evidence="1">
    <location>
        <begin position="87"/>
        <end position="106"/>
    </location>
</feature>
<dbReference type="RefSeq" id="WP_011064820.1">
    <property type="nucleotide sequence ID" value="NC_004193.1"/>
</dbReference>
<evidence type="ECO:0000313" key="2">
    <source>
        <dbReference type="EMBL" id="BAC12370.1"/>
    </source>
</evidence>
<evidence type="ECO:0000313" key="3">
    <source>
        <dbReference type="Proteomes" id="UP000000822"/>
    </source>
</evidence>
<feature type="transmembrane region" description="Helical" evidence="1">
    <location>
        <begin position="53"/>
        <end position="75"/>
    </location>
</feature>
<dbReference type="HOGENOM" id="CLU_2082406_0_0_9"/>
<name>Q8ET49_OCEIH</name>